<feature type="region of interest" description="Disordered" evidence="1">
    <location>
        <begin position="1"/>
        <end position="20"/>
    </location>
</feature>
<comment type="caution">
    <text evidence="2">The sequence shown here is derived from an EMBL/GenBank/DDBJ whole genome shotgun (WGS) entry which is preliminary data.</text>
</comment>
<sequence>MVQKQKATKKSGNILCFPQRRQGIPRPPYAQALNALNVSSLHVFGAVGDR</sequence>
<dbReference type="Proteomes" id="UP000005561">
    <property type="component" value="Unassembled WGS sequence"/>
</dbReference>
<gene>
    <name evidence="2" type="ORF">BRYFOR_06239</name>
</gene>
<evidence type="ECO:0000256" key="1">
    <source>
        <dbReference type="SAM" id="MobiDB-lite"/>
    </source>
</evidence>
<organism evidence="2 3">
    <name type="scientific">Marvinbryantia formatexigens DSM 14469</name>
    <dbReference type="NCBI Taxonomy" id="478749"/>
    <lineage>
        <taxon>Bacteria</taxon>
        <taxon>Bacillati</taxon>
        <taxon>Bacillota</taxon>
        <taxon>Clostridia</taxon>
        <taxon>Lachnospirales</taxon>
        <taxon>Lachnospiraceae</taxon>
        <taxon>Marvinbryantia</taxon>
    </lineage>
</organism>
<dbReference type="EMBL" id="ACCL02000005">
    <property type="protein sequence ID" value="EET61556.1"/>
    <property type="molecule type" value="Genomic_DNA"/>
</dbReference>
<proteinExistence type="predicted"/>
<reference evidence="2" key="1">
    <citation type="submission" date="2009-07" db="EMBL/GenBank/DDBJ databases">
        <authorList>
            <person name="Weinstock G."/>
            <person name="Sodergren E."/>
            <person name="Clifton S."/>
            <person name="Fulton L."/>
            <person name="Fulton B."/>
            <person name="Courtney L."/>
            <person name="Fronick C."/>
            <person name="Harrison M."/>
            <person name="Strong C."/>
            <person name="Farmer C."/>
            <person name="Delahaunty K."/>
            <person name="Markovic C."/>
            <person name="Hall O."/>
            <person name="Minx P."/>
            <person name="Tomlinson C."/>
            <person name="Mitreva M."/>
            <person name="Nelson J."/>
            <person name="Hou S."/>
            <person name="Wollam A."/>
            <person name="Pepin K.H."/>
            <person name="Johnson M."/>
            <person name="Bhonagiri V."/>
            <person name="Nash W.E."/>
            <person name="Warren W."/>
            <person name="Chinwalla A."/>
            <person name="Mardis E.R."/>
            <person name="Wilson R.K."/>
        </authorList>
    </citation>
    <scope>NUCLEOTIDE SEQUENCE [LARGE SCALE GENOMIC DNA]</scope>
    <source>
        <strain evidence="2">DSM 14469</strain>
    </source>
</reference>
<accession>C6LC92</accession>
<evidence type="ECO:0000313" key="3">
    <source>
        <dbReference type="Proteomes" id="UP000005561"/>
    </source>
</evidence>
<protein>
    <submittedName>
        <fullName evidence="2">Uncharacterized protein</fullName>
    </submittedName>
</protein>
<name>C6LC92_9FIRM</name>
<dbReference type="AlphaFoldDB" id="C6LC92"/>
<keyword evidence="3" id="KW-1185">Reference proteome</keyword>
<evidence type="ECO:0000313" key="2">
    <source>
        <dbReference type="EMBL" id="EET61556.1"/>
    </source>
</evidence>